<dbReference type="InterPro" id="IPR009263">
    <property type="entry name" value="SERTA_dom"/>
</dbReference>
<dbReference type="AlphaFoldDB" id="A0A9J6BRR3"/>
<feature type="region of interest" description="Disordered" evidence="1">
    <location>
        <begin position="406"/>
        <end position="447"/>
    </location>
</feature>
<evidence type="ECO:0000313" key="4">
    <source>
        <dbReference type="Proteomes" id="UP001107558"/>
    </source>
</evidence>
<dbReference type="PANTHER" id="PTHR16277:SF7">
    <property type="entry name" value="RE12330P"/>
    <property type="match status" value="1"/>
</dbReference>
<dbReference type="GO" id="GO:0005634">
    <property type="term" value="C:nucleus"/>
    <property type="evidence" value="ECO:0007669"/>
    <property type="project" value="TreeGrafter"/>
</dbReference>
<gene>
    <name evidence="3" type="ORF">PVAND_002627</name>
</gene>
<comment type="caution">
    <text evidence="3">The sequence shown here is derived from an EMBL/GenBank/DDBJ whole genome shotgun (WGS) entry which is preliminary data.</text>
</comment>
<feature type="region of interest" description="Disordered" evidence="1">
    <location>
        <begin position="587"/>
        <end position="617"/>
    </location>
</feature>
<organism evidence="3 4">
    <name type="scientific">Polypedilum vanderplanki</name>
    <name type="common">Sleeping chironomid midge</name>
    <dbReference type="NCBI Taxonomy" id="319348"/>
    <lineage>
        <taxon>Eukaryota</taxon>
        <taxon>Metazoa</taxon>
        <taxon>Ecdysozoa</taxon>
        <taxon>Arthropoda</taxon>
        <taxon>Hexapoda</taxon>
        <taxon>Insecta</taxon>
        <taxon>Pterygota</taxon>
        <taxon>Neoptera</taxon>
        <taxon>Endopterygota</taxon>
        <taxon>Diptera</taxon>
        <taxon>Nematocera</taxon>
        <taxon>Chironomoidea</taxon>
        <taxon>Chironomidae</taxon>
        <taxon>Chironominae</taxon>
        <taxon>Polypedilum</taxon>
        <taxon>Polypedilum</taxon>
    </lineage>
</organism>
<accession>A0A9J6BRR3</accession>
<dbReference type="EMBL" id="JADBJN010000003">
    <property type="protein sequence ID" value="KAG5672503.1"/>
    <property type="molecule type" value="Genomic_DNA"/>
</dbReference>
<proteinExistence type="predicted"/>
<sequence>MGLQAAIKSTTKRKYEIETDCEAEKKEEASPPKSLKFSDVTTKILSPINNKSNTNNNNIGSINNGTTNAVVKSIKSDIIPPETHHQWGSNEPIVDSISKLQAVTETWSNSTLSSTIPFNCTSSTLTSLAQTAENITRSTLATTLLDQDDLSEDDEDDFQDDFDFDDEDDDDLLLDDHTVITTNHNYTPIRYPSSPSPTRQNYIPAYPKPGYAPENYQNCSRTPIVAQQQYSQQQQQVPPQSQPHLRPSFFHGTNNGASWNYYNHHHHHHPHHYDIGSHQQPQTIRCAENGKSYFELGSSNYCGPNRICGNNGIGMMKNCCEGRNNLWCTAKQCYKEKRLKMMNLSMFKLARFRQASDQSLYRSVLICNTLKSLEKEIELENQTYHQRMQQQHRQALQQQSNMEFLQSFSSRQQQQQQQPNASESNKQQQQNSGSNNESSMINCNGNNNNNNSNLSTCNNTSFSQPYTNNCIINRIPSFNDPMPIYEHHPLKDPSSGRATPFPSSPGISQLASSNSSNNSDADSAFGDIDDVDSNSTRSIDWGSVLINSQSALDPLSTNDIFTSSTTTSLTQTSSTITNLHVTISNGSNINSTNSSSSNTSSTSTVSSYTTPSSSSTPISSIITTLTTVSSCSLESLTASSISVCQNVSNSNWDFPYIDTESSNNSDYYELNCYKLSSALNQMDDFVKSDQLMTTSVGSVSPSTNELEQLGTHIMVGS</sequence>
<dbReference type="Proteomes" id="UP001107558">
    <property type="component" value="Chromosome 3"/>
</dbReference>
<dbReference type="PROSITE" id="PS51053">
    <property type="entry name" value="SERTA"/>
    <property type="match status" value="1"/>
</dbReference>
<feature type="region of interest" description="Disordered" evidence="1">
    <location>
        <begin position="146"/>
        <end position="169"/>
    </location>
</feature>
<protein>
    <recommendedName>
        <fullName evidence="2">SERTA domain-containing protein</fullName>
    </recommendedName>
</protein>
<name>A0A9J6BRR3_POLVA</name>
<evidence type="ECO:0000256" key="1">
    <source>
        <dbReference type="SAM" id="MobiDB-lite"/>
    </source>
</evidence>
<dbReference type="OrthoDB" id="8735401at2759"/>
<feature type="domain" description="SERTA" evidence="2">
    <location>
        <begin position="334"/>
        <end position="381"/>
    </location>
</feature>
<evidence type="ECO:0000313" key="3">
    <source>
        <dbReference type="EMBL" id="KAG5672503.1"/>
    </source>
</evidence>
<feature type="compositionally biased region" description="Low complexity" evidence="1">
    <location>
        <begin position="511"/>
        <end position="524"/>
    </location>
</feature>
<dbReference type="Pfam" id="PF06031">
    <property type="entry name" value="SERTA"/>
    <property type="match status" value="1"/>
</dbReference>
<dbReference type="InterPro" id="IPR052262">
    <property type="entry name" value="E2F-SERTA_domain_protein"/>
</dbReference>
<dbReference type="PANTHER" id="PTHR16277">
    <property type="entry name" value="CELL DIVISION CYCLE ASSOCIATED PROTEIN 4/SERTA DOMAIN-CONTAINING PROTEIN 2"/>
    <property type="match status" value="1"/>
</dbReference>
<feature type="region of interest" description="Disordered" evidence="1">
    <location>
        <begin position="483"/>
        <end position="532"/>
    </location>
</feature>
<feature type="compositionally biased region" description="Low complexity" evidence="1">
    <location>
        <begin position="412"/>
        <end position="447"/>
    </location>
</feature>
<reference evidence="3" key="1">
    <citation type="submission" date="2021-03" db="EMBL/GenBank/DDBJ databases">
        <title>Chromosome level genome of the anhydrobiotic midge Polypedilum vanderplanki.</title>
        <authorList>
            <person name="Yoshida Y."/>
            <person name="Kikawada T."/>
            <person name="Gusev O."/>
        </authorList>
    </citation>
    <scope>NUCLEOTIDE SEQUENCE</scope>
    <source>
        <strain evidence="3">NIAS01</strain>
        <tissue evidence="3">Whole body or cell culture</tissue>
    </source>
</reference>
<keyword evidence="4" id="KW-1185">Reference proteome</keyword>
<evidence type="ECO:0000259" key="2">
    <source>
        <dbReference type="PROSITE" id="PS51053"/>
    </source>
</evidence>